<proteinExistence type="inferred from homology"/>
<evidence type="ECO:0000256" key="3">
    <source>
        <dbReference type="ARBA" id="ARBA00023125"/>
    </source>
</evidence>
<organism evidence="6 7">
    <name type="scientific">Oceanospirillum multiglobuliferum</name>
    <dbReference type="NCBI Taxonomy" id="64969"/>
    <lineage>
        <taxon>Bacteria</taxon>
        <taxon>Pseudomonadati</taxon>
        <taxon>Pseudomonadota</taxon>
        <taxon>Gammaproteobacteria</taxon>
        <taxon>Oceanospirillales</taxon>
        <taxon>Oceanospirillaceae</taxon>
        <taxon>Oceanospirillum</taxon>
    </lineage>
</organism>
<evidence type="ECO:0000256" key="4">
    <source>
        <dbReference type="ARBA" id="ARBA00023163"/>
    </source>
</evidence>
<name>A0A1T4QZ67_9GAMM</name>
<feature type="domain" description="Ner winged helix-turn-helix DNA-binding" evidence="5">
    <location>
        <begin position="14"/>
        <end position="80"/>
    </location>
</feature>
<dbReference type="Gene3D" id="1.10.260.40">
    <property type="entry name" value="lambda repressor-like DNA-binding domains"/>
    <property type="match status" value="1"/>
</dbReference>
<protein>
    <recommendedName>
        <fullName evidence="5">Ner winged helix-turn-helix DNA-binding domain-containing protein</fullName>
    </recommendedName>
</protein>
<dbReference type="Proteomes" id="UP000191418">
    <property type="component" value="Unassembled WGS sequence"/>
</dbReference>
<comment type="similarity">
    <text evidence="1">Belongs to the ner transcriptional regulatory family.</text>
</comment>
<evidence type="ECO:0000313" key="6">
    <source>
        <dbReference type="EMBL" id="OPX57038.1"/>
    </source>
</evidence>
<comment type="caution">
    <text evidence="6">The sequence shown here is derived from an EMBL/GenBank/DDBJ whole genome shotgun (WGS) entry which is preliminary data.</text>
</comment>
<dbReference type="InterPro" id="IPR010982">
    <property type="entry name" value="Lambda_DNA-bd_dom_sf"/>
</dbReference>
<dbReference type="GO" id="GO:0003677">
    <property type="term" value="F:DNA binding"/>
    <property type="evidence" value="ECO:0007669"/>
    <property type="project" value="UniProtKB-KW"/>
</dbReference>
<dbReference type="InterPro" id="IPR038722">
    <property type="entry name" value="Ner_HTH_dom"/>
</dbReference>
<dbReference type="AlphaFoldDB" id="A0A1T4QZ67"/>
<evidence type="ECO:0000256" key="1">
    <source>
        <dbReference type="ARBA" id="ARBA00006157"/>
    </source>
</evidence>
<dbReference type="STRING" id="64969.SAMN02745127_02102"/>
<keyword evidence="4" id="KW-0804">Transcription</keyword>
<reference evidence="6 7" key="1">
    <citation type="submission" date="2017-01" db="EMBL/GenBank/DDBJ databases">
        <title>Genome Sequencing of a Marine Spirillum, Oceanospirillum multiglobuliferum ATCC 33336, from Japan.</title>
        <authorList>
            <person name="Carney J.G."/>
            <person name="Trachtenberg A.M."/>
            <person name="Rheaume B.A."/>
            <person name="Linnane J.D."/>
            <person name="Pitts N.L."/>
            <person name="Mykles D.L."/>
            <person name="Maclea K.S."/>
        </authorList>
    </citation>
    <scope>NUCLEOTIDE SEQUENCE [LARGE SCALE GENOMIC DNA]</scope>
    <source>
        <strain evidence="6 7">ATCC 33336</strain>
    </source>
</reference>
<keyword evidence="3" id="KW-0238">DNA-binding</keyword>
<dbReference type="RefSeq" id="WP_078745683.1">
    <property type="nucleotide sequence ID" value="NZ_FUXG01000013.1"/>
</dbReference>
<sequence>MSKTIKTHSSEPQDWHRQDVLAAVRKKGSNLAELGRQHGYTNSKTVYNVFNVNYPKMQKIIADYLGLAPEEIWPSRYPARIAA</sequence>
<gene>
    <name evidence="6" type="ORF">BTE48_01000</name>
</gene>
<keyword evidence="2" id="KW-0805">Transcription regulation</keyword>
<dbReference type="OrthoDB" id="5405994at2"/>
<evidence type="ECO:0000259" key="5">
    <source>
        <dbReference type="Pfam" id="PF13693"/>
    </source>
</evidence>
<keyword evidence="7" id="KW-1185">Reference proteome</keyword>
<dbReference type="SUPFAM" id="SSF47413">
    <property type="entry name" value="lambda repressor-like DNA-binding domains"/>
    <property type="match status" value="1"/>
</dbReference>
<dbReference type="Pfam" id="PF13693">
    <property type="entry name" value="HTH_35"/>
    <property type="match status" value="1"/>
</dbReference>
<evidence type="ECO:0000313" key="7">
    <source>
        <dbReference type="Proteomes" id="UP000191418"/>
    </source>
</evidence>
<accession>A0A1T4QZ67</accession>
<evidence type="ECO:0000256" key="2">
    <source>
        <dbReference type="ARBA" id="ARBA00023015"/>
    </source>
</evidence>
<dbReference type="EMBL" id="MTSM01000001">
    <property type="protein sequence ID" value="OPX57038.1"/>
    <property type="molecule type" value="Genomic_DNA"/>
</dbReference>